<organism evidence="13 14">
    <name type="scientific">Paenibacillus methanolicus</name>
    <dbReference type="NCBI Taxonomy" id="582686"/>
    <lineage>
        <taxon>Bacteria</taxon>
        <taxon>Bacillati</taxon>
        <taxon>Bacillota</taxon>
        <taxon>Bacilli</taxon>
        <taxon>Bacillales</taxon>
        <taxon>Paenibacillaceae</taxon>
        <taxon>Paenibacillus</taxon>
    </lineage>
</organism>
<evidence type="ECO:0000256" key="7">
    <source>
        <dbReference type="ARBA" id="ARBA00022989"/>
    </source>
</evidence>
<dbReference type="Gene3D" id="3.30.2010.10">
    <property type="entry name" value="Metalloproteases ('zincins'), catalytic domain"/>
    <property type="match status" value="1"/>
</dbReference>
<dbReference type="InterPro" id="IPR001915">
    <property type="entry name" value="Peptidase_M48"/>
</dbReference>
<dbReference type="GO" id="GO:0046872">
    <property type="term" value="F:metal ion binding"/>
    <property type="evidence" value="ECO:0007669"/>
    <property type="project" value="UniProtKB-KW"/>
</dbReference>
<keyword evidence="14" id="KW-1185">Reference proteome</keyword>
<keyword evidence="13" id="KW-0346">Stress response</keyword>
<feature type="domain" description="Peptidase M48" evidence="12">
    <location>
        <begin position="109"/>
        <end position="316"/>
    </location>
</feature>
<comment type="cofactor">
    <cofactor evidence="10">
        <name>Zn(2+)</name>
        <dbReference type="ChEBI" id="CHEBI:29105"/>
    </cofactor>
    <text evidence="10">Binds 1 zinc ion per subunit.</text>
</comment>
<evidence type="ECO:0000256" key="8">
    <source>
        <dbReference type="ARBA" id="ARBA00023049"/>
    </source>
</evidence>
<protein>
    <submittedName>
        <fullName evidence="13">Heat shock protein HtpX</fullName>
    </submittedName>
</protein>
<gene>
    <name evidence="13" type="ORF">BCM02_1087</name>
</gene>
<keyword evidence="1" id="KW-1003">Cell membrane</keyword>
<dbReference type="AlphaFoldDB" id="A0A5S5C301"/>
<dbReference type="Proteomes" id="UP000323257">
    <property type="component" value="Unassembled WGS sequence"/>
</dbReference>
<dbReference type="PANTHER" id="PTHR43221">
    <property type="entry name" value="PROTEASE HTPX"/>
    <property type="match status" value="1"/>
</dbReference>
<evidence type="ECO:0000256" key="1">
    <source>
        <dbReference type="ARBA" id="ARBA00022475"/>
    </source>
</evidence>
<proteinExistence type="inferred from homology"/>
<evidence type="ECO:0000256" key="5">
    <source>
        <dbReference type="ARBA" id="ARBA00022801"/>
    </source>
</evidence>
<keyword evidence="9 11" id="KW-0472">Membrane</keyword>
<evidence type="ECO:0000256" key="9">
    <source>
        <dbReference type="ARBA" id="ARBA00023136"/>
    </source>
</evidence>
<evidence type="ECO:0000313" key="13">
    <source>
        <dbReference type="EMBL" id="TYP72353.1"/>
    </source>
</evidence>
<comment type="similarity">
    <text evidence="10">Belongs to the peptidase M48 family.</text>
</comment>
<keyword evidence="5 10" id="KW-0378">Hydrolase</keyword>
<reference evidence="13 14" key="1">
    <citation type="submission" date="2019-07" db="EMBL/GenBank/DDBJ databases">
        <title>Genomic Encyclopedia of Type Strains, Phase III (KMG-III): the genomes of soil and plant-associated and newly described type strains.</title>
        <authorList>
            <person name="Whitman W."/>
        </authorList>
    </citation>
    <scope>NUCLEOTIDE SEQUENCE [LARGE SCALE GENOMIC DNA]</scope>
    <source>
        <strain evidence="13 14">BL24</strain>
    </source>
</reference>
<feature type="transmembrane region" description="Helical" evidence="11">
    <location>
        <begin position="53"/>
        <end position="71"/>
    </location>
</feature>
<evidence type="ECO:0000313" key="14">
    <source>
        <dbReference type="Proteomes" id="UP000323257"/>
    </source>
</evidence>
<evidence type="ECO:0000256" key="11">
    <source>
        <dbReference type="SAM" id="Phobius"/>
    </source>
</evidence>
<keyword evidence="2 10" id="KW-0645">Protease</keyword>
<accession>A0A5S5C301</accession>
<dbReference type="GO" id="GO:0004222">
    <property type="term" value="F:metalloendopeptidase activity"/>
    <property type="evidence" value="ECO:0007669"/>
    <property type="project" value="InterPro"/>
</dbReference>
<keyword evidence="8 10" id="KW-0482">Metalloprotease</keyword>
<sequence>MLQEMKDAMSLSVTAPGWKNKISLYICASIIHLATLLLFGLGIWLIAANGLHAPLLSGLGALMLVISFFSLPSLGRTDRQSVLAREEFPALLALADRIADNLGANRVHGLQISEAFNATYTEIGWRRRSFVTLGLPLMTILTPEEKVAIIAHEIAHGANGDLTRGLFVHTAFRATSQWYGYLSPDRDGGGILAQVTELAMRGLSQIPLALLRILSRLSHDDQQRSEYYADALASRASGVRGQMGLTRKLHIAESFQSCLQRYVLQKQQGDFIRMWQAYAEQIPQREIERLDRVQRLEGSRLDHTHPPTPYRLELLHGLPPALPSIVISAHEHEDICRELAVFHESVNARLKDELIDRLYA</sequence>
<dbReference type="EMBL" id="VNHS01000008">
    <property type="protein sequence ID" value="TYP72353.1"/>
    <property type="molecule type" value="Genomic_DNA"/>
</dbReference>
<evidence type="ECO:0000256" key="6">
    <source>
        <dbReference type="ARBA" id="ARBA00022833"/>
    </source>
</evidence>
<dbReference type="GO" id="GO:0006508">
    <property type="term" value="P:proteolysis"/>
    <property type="evidence" value="ECO:0007669"/>
    <property type="project" value="UniProtKB-KW"/>
</dbReference>
<comment type="caution">
    <text evidence="13">The sequence shown here is derived from an EMBL/GenBank/DDBJ whole genome shotgun (WGS) entry which is preliminary data.</text>
</comment>
<dbReference type="Pfam" id="PF01435">
    <property type="entry name" value="Peptidase_M48"/>
    <property type="match status" value="1"/>
</dbReference>
<keyword evidence="7 11" id="KW-1133">Transmembrane helix</keyword>
<dbReference type="InterPro" id="IPR050083">
    <property type="entry name" value="HtpX_protease"/>
</dbReference>
<dbReference type="PANTHER" id="PTHR43221:SF2">
    <property type="entry name" value="PROTEASE HTPX HOMOLOG"/>
    <property type="match status" value="1"/>
</dbReference>
<evidence type="ECO:0000256" key="4">
    <source>
        <dbReference type="ARBA" id="ARBA00022723"/>
    </source>
</evidence>
<evidence type="ECO:0000259" key="12">
    <source>
        <dbReference type="Pfam" id="PF01435"/>
    </source>
</evidence>
<name>A0A5S5C301_9BACL</name>
<keyword evidence="3 11" id="KW-0812">Transmembrane</keyword>
<keyword evidence="6 10" id="KW-0862">Zinc</keyword>
<evidence type="ECO:0000256" key="10">
    <source>
        <dbReference type="RuleBase" id="RU003983"/>
    </source>
</evidence>
<dbReference type="CDD" id="cd07328">
    <property type="entry name" value="M48_Ste24p_like"/>
    <property type="match status" value="1"/>
</dbReference>
<evidence type="ECO:0000256" key="3">
    <source>
        <dbReference type="ARBA" id="ARBA00022692"/>
    </source>
</evidence>
<feature type="transmembrane region" description="Helical" evidence="11">
    <location>
        <begin position="22"/>
        <end position="47"/>
    </location>
</feature>
<evidence type="ECO:0000256" key="2">
    <source>
        <dbReference type="ARBA" id="ARBA00022670"/>
    </source>
</evidence>
<keyword evidence="4" id="KW-0479">Metal-binding</keyword>